<evidence type="ECO:0000313" key="2">
    <source>
        <dbReference type="EMBL" id="KAG5679542.1"/>
    </source>
</evidence>
<feature type="compositionally biased region" description="Low complexity" evidence="1">
    <location>
        <begin position="241"/>
        <end position="252"/>
    </location>
</feature>
<accession>A0A9J6CD27</accession>
<dbReference type="OrthoDB" id="449052at2759"/>
<feature type="region of interest" description="Disordered" evidence="1">
    <location>
        <begin position="237"/>
        <end position="265"/>
    </location>
</feature>
<protein>
    <submittedName>
        <fullName evidence="2">Uncharacterized protein</fullName>
    </submittedName>
</protein>
<reference evidence="2" key="1">
    <citation type="submission" date="2021-03" db="EMBL/GenBank/DDBJ databases">
        <title>Chromosome level genome of the anhydrobiotic midge Polypedilum vanderplanki.</title>
        <authorList>
            <person name="Yoshida Y."/>
            <person name="Kikawada T."/>
            <person name="Gusev O."/>
        </authorList>
    </citation>
    <scope>NUCLEOTIDE SEQUENCE</scope>
    <source>
        <strain evidence="2">NIAS01</strain>
        <tissue evidence="2">Whole body or cell culture</tissue>
    </source>
</reference>
<dbReference type="AlphaFoldDB" id="A0A9J6CD27"/>
<feature type="compositionally biased region" description="Polar residues" evidence="1">
    <location>
        <begin position="113"/>
        <end position="127"/>
    </location>
</feature>
<feature type="region of interest" description="Disordered" evidence="1">
    <location>
        <begin position="1"/>
        <end position="155"/>
    </location>
</feature>
<feature type="compositionally biased region" description="Polar residues" evidence="1">
    <location>
        <begin position="15"/>
        <end position="46"/>
    </location>
</feature>
<evidence type="ECO:0000256" key="1">
    <source>
        <dbReference type="SAM" id="MobiDB-lite"/>
    </source>
</evidence>
<organism evidence="2 3">
    <name type="scientific">Polypedilum vanderplanki</name>
    <name type="common">Sleeping chironomid midge</name>
    <dbReference type="NCBI Taxonomy" id="319348"/>
    <lineage>
        <taxon>Eukaryota</taxon>
        <taxon>Metazoa</taxon>
        <taxon>Ecdysozoa</taxon>
        <taxon>Arthropoda</taxon>
        <taxon>Hexapoda</taxon>
        <taxon>Insecta</taxon>
        <taxon>Pterygota</taxon>
        <taxon>Neoptera</taxon>
        <taxon>Endopterygota</taxon>
        <taxon>Diptera</taxon>
        <taxon>Nematocera</taxon>
        <taxon>Chironomoidea</taxon>
        <taxon>Chironomidae</taxon>
        <taxon>Chironominae</taxon>
        <taxon>Polypedilum</taxon>
        <taxon>Polypedilum</taxon>
    </lineage>
</organism>
<gene>
    <name evidence="2" type="ORF">PVAND_009102</name>
</gene>
<sequence>MHGIQHLFRQHAIEKQTSSDSWHSTYGRTMSANDSNSDLKSSSPWNQDRILDQLHTMSSSPQPVPNTVKSPSQEYSHSLGSSFSNKWKRSSPDPSKMMMMGRSPNMLDVNSKRILSTTPSRKGSQLSERVGSPSLSGYPGVRRGSLDGYQSPDRNNGFFPHDLDDIYEYKTDHQYFTHTGTSNDGRISIASDAQRNSLFRNYNTHSLDEYSIDNLRRPTRLDNSSFIKNLNSAISQNSVDSGNQSSCGSSNNSKEKLSNKNHHHHSIHEMIKHFGKKVHIWPRNRHDSINENEVSNTANIVTTPELEPDNFRSRSKSLDVTFQRRKILDDCESTYKIYNKILKEGAHMRRASAELAERRRASFGSKMGLRSDGTLDPHHAAILFRDSRGSSIRPNTSSITVRAFVVDSRGENSLASKD</sequence>
<keyword evidence="3" id="KW-1185">Reference proteome</keyword>
<proteinExistence type="predicted"/>
<dbReference type="Proteomes" id="UP001107558">
    <property type="component" value="Chromosome 1"/>
</dbReference>
<feature type="compositionally biased region" description="Polar residues" evidence="1">
    <location>
        <begin position="55"/>
        <end position="85"/>
    </location>
</feature>
<name>A0A9J6CD27_POLVA</name>
<dbReference type="EMBL" id="JADBJN010000001">
    <property type="protein sequence ID" value="KAG5679542.1"/>
    <property type="molecule type" value="Genomic_DNA"/>
</dbReference>
<evidence type="ECO:0000313" key="3">
    <source>
        <dbReference type="Proteomes" id="UP001107558"/>
    </source>
</evidence>
<comment type="caution">
    <text evidence="2">The sequence shown here is derived from an EMBL/GenBank/DDBJ whole genome shotgun (WGS) entry which is preliminary data.</text>
</comment>